<keyword evidence="5 11" id="KW-0560">Oxidoreductase</keyword>
<keyword evidence="16" id="KW-1185">Reference proteome</keyword>
<dbReference type="InterPro" id="IPR010097">
    <property type="entry name" value="Malate_DH_type1"/>
</dbReference>
<reference evidence="16" key="2">
    <citation type="submission" date="2012-08" db="EMBL/GenBank/DDBJ databases">
        <title>Genome sequence of Kazachstania naganishii.</title>
        <authorList>
            <person name="Gordon J.L."/>
            <person name="Armisen D."/>
            <person name="Proux-Wera E."/>
            <person name="OhEigeartaigh S.S."/>
            <person name="Byrne K.P."/>
            <person name="Wolfe K.H."/>
        </authorList>
    </citation>
    <scope>NUCLEOTIDE SEQUENCE [LARGE SCALE GENOMIC DNA]</scope>
    <source>
        <strain evidence="16">ATCC MYA-139 / BCRC 22969 / CBS 8797 / CCRC 22969 / KCTC 17520 / NBRC 10181 / NCYC 3082</strain>
    </source>
</reference>
<feature type="binding site" evidence="10">
    <location>
        <position position="93"/>
    </location>
    <ligand>
        <name>NAD(+)</name>
        <dbReference type="ChEBI" id="CHEBI:57540"/>
    </ligand>
</feature>
<dbReference type="Gene3D" id="3.90.110.10">
    <property type="entry name" value="Lactate dehydrogenase/glycoside hydrolase, family 4, C-terminal"/>
    <property type="match status" value="1"/>
</dbReference>
<dbReference type="GO" id="GO:0005739">
    <property type="term" value="C:mitochondrion"/>
    <property type="evidence" value="ECO:0007669"/>
    <property type="project" value="TreeGrafter"/>
</dbReference>
<dbReference type="FunFam" id="3.90.110.10:FF:000009">
    <property type="entry name" value="Malate dehydrogenase"/>
    <property type="match status" value="1"/>
</dbReference>
<dbReference type="FunFam" id="3.40.50.720:FF:000013">
    <property type="entry name" value="Malate dehydrogenase"/>
    <property type="match status" value="1"/>
</dbReference>
<dbReference type="InterPro" id="IPR015955">
    <property type="entry name" value="Lactate_DH/Glyco_Ohase_4_C"/>
</dbReference>
<feature type="binding site" evidence="9">
    <location>
        <position position="80"/>
    </location>
    <ligand>
        <name>substrate</name>
    </ligand>
</feature>
<dbReference type="Pfam" id="PF02866">
    <property type="entry name" value="Ldh_1_C"/>
    <property type="match status" value="1"/>
</dbReference>
<evidence type="ECO:0000256" key="9">
    <source>
        <dbReference type="PIRSR" id="PIRSR000102-2"/>
    </source>
</evidence>
<gene>
    <name evidence="15" type="primary">KNAG0A05930</name>
    <name evidence="15" type="ordered locus">KNAG_0A05930</name>
</gene>
<accession>J7R0C8</accession>
<feature type="domain" description="Lactate/malate dehydrogenase N-terminal" evidence="13">
    <location>
        <begin position="2"/>
        <end position="144"/>
    </location>
</feature>
<feature type="active site" description="Proton acceptor" evidence="8">
    <location>
        <position position="184"/>
    </location>
</feature>
<dbReference type="KEGG" id="kng:KNAG_0A05930"/>
<dbReference type="eggNOG" id="KOG1494">
    <property type="taxonomic scope" value="Eukaryota"/>
</dbReference>
<feature type="binding site" evidence="9">
    <location>
        <position position="152"/>
    </location>
    <ligand>
        <name>substrate</name>
    </ligand>
</feature>
<dbReference type="GO" id="GO:0006108">
    <property type="term" value="P:malate metabolic process"/>
    <property type="evidence" value="ECO:0007669"/>
    <property type="project" value="InterPro"/>
</dbReference>
<feature type="binding site" evidence="10">
    <location>
        <position position="235"/>
    </location>
    <ligand>
        <name>NAD(+)</name>
        <dbReference type="ChEBI" id="CHEBI:57540"/>
    </ligand>
</feature>
<dbReference type="SUPFAM" id="SSF51735">
    <property type="entry name" value="NAD(P)-binding Rossmann-fold domains"/>
    <property type="match status" value="1"/>
</dbReference>
<dbReference type="HOGENOM" id="CLU_047181_1_1_1"/>
<protein>
    <recommendedName>
        <fullName evidence="3 12">Malate dehydrogenase</fullName>
        <ecNumber evidence="3 12">1.1.1.37</ecNumber>
    </recommendedName>
</protein>
<evidence type="ECO:0000256" key="6">
    <source>
        <dbReference type="ARBA" id="ARBA00023027"/>
    </source>
</evidence>
<dbReference type="EC" id="1.1.1.37" evidence="3 12"/>
<evidence type="ECO:0000256" key="1">
    <source>
        <dbReference type="ARBA" id="ARBA00008824"/>
    </source>
</evidence>
<dbReference type="GO" id="GO:0006735">
    <property type="term" value="P:NADH regeneration"/>
    <property type="evidence" value="ECO:0007669"/>
    <property type="project" value="EnsemblFungi"/>
</dbReference>
<evidence type="ECO:0000256" key="8">
    <source>
        <dbReference type="PIRSR" id="PIRSR000102-1"/>
    </source>
</evidence>
<dbReference type="OMA" id="FQAGKVM"/>
<evidence type="ECO:0000256" key="11">
    <source>
        <dbReference type="RuleBase" id="RU003369"/>
    </source>
</evidence>
<dbReference type="GO" id="GO:0006099">
    <property type="term" value="P:tricarboxylic acid cycle"/>
    <property type="evidence" value="ECO:0007669"/>
    <property type="project" value="UniProtKB-KW"/>
</dbReference>
<reference evidence="15 16" key="1">
    <citation type="journal article" date="2011" name="Proc. Natl. Acad. Sci. U.S.A.">
        <title>Evolutionary erosion of yeast sex chromosomes by mating-type switching accidents.</title>
        <authorList>
            <person name="Gordon J.L."/>
            <person name="Armisen D."/>
            <person name="Proux-Wera E."/>
            <person name="Oheigeartaigh S.S."/>
            <person name="Byrne K.P."/>
            <person name="Wolfe K.H."/>
        </authorList>
    </citation>
    <scope>NUCLEOTIDE SEQUENCE [LARGE SCALE GENOMIC DNA]</scope>
    <source>
        <strain evidence="16">ATCC MYA-139 / BCRC 22969 / CBS 8797 / CCRC 22969 / KCTC 17520 / NBRC 10181 / NCYC 3082</strain>
    </source>
</reference>
<evidence type="ECO:0000256" key="3">
    <source>
        <dbReference type="ARBA" id="ARBA00012995"/>
    </source>
</evidence>
<sequence>MVKVAILGAAGGVGQPLSLLLKLSPFISELSLYDVQNPEGIATDLSHINTNSVCTGSDKKDLQRALTGAQVVVIPAGLARKPGMTRDDLFRVNASIVRMLCLEIGKTCPEATVLVISNPVNCLVPVAAETFRECGCFDAGRVLGITTLDIVRAESFLGDVLRKTSGQPQNKGTMGQKISVIGGHSGKTIVPILLEKSVQETVGLRAYEALINRIQFGGDEVIQAKKGAGSATLSMAYAGYEFTSAILESIVHGGASPNTKKRAHLPAYVYLPDLPHGAEAQSKLGTTAVTYFSLPVVIRSGRVVDVDVSILDNLTTLEKQMVSVAVPPIASNIDKGRNYVAKPAKL</sequence>
<evidence type="ECO:0000313" key="15">
    <source>
        <dbReference type="EMBL" id="CCK68255.1"/>
    </source>
</evidence>
<proteinExistence type="inferred from homology"/>
<feature type="binding site" evidence="10">
    <location>
        <begin position="116"/>
        <end position="118"/>
    </location>
    <ligand>
        <name>NAD(+)</name>
        <dbReference type="ChEBI" id="CHEBI:57540"/>
    </ligand>
</feature>
<dbReference type="InterPro" id="IPR001557">
    <property type="entry name" value="L-lactate/malate_DH"/>
</dbReference>
<dbReference type="InterPro" id="IPR001236">
    <property type="entry name" value="Lactate/malate_DH_N"/>
</dbReference>
<comment type="catalytic activity">
    <reaction evidence="7 12">
        <text>(S)-malate + NAD(+) = oxaloacetate + NADH + H(+)</text>
        <dbReference type="Rhea" id="RHEA:21432"/>
        <dbReference type="ChEBI" id="CHEBI:15378"/>
        <dbReference type="ChEBI" id="CHEBI:15589"/>
        <dbReference type="ChEBI" id="CHEBI:16452"/>
        <dbReference type="ChEBI" id="CHEBI:57540"/>
        <dbReference type="ChEBI" id="CHEBI:57945"/>
        <dbReference type="EC" id="1.1.1.37"/>
    </reaction>
</comment>
<dbReference type="InterPro" id="IPR022383">
    <property type="entry name" value="Lactate/malate_DH_C"/>
</dbReference>
<dbReference type="SUPFAM" id="SSF56327">
    <property type="entry name" value="LDH C-terminal domain-like"/>
    <property type="match status" value="1"/>
</dbReference>
<dbReference type="PANTHER" id="PTHR11540">
    <property type="entry name" value="MALATE AND LACTATE DEHYDROGENASE"/>
    <property type="match status" value="1"/>
</dbReference>
<keyword evidence="6 10" id="KW-0520">NAD</keyword>
<evidence type="ECO:0000259" key="14">
    <source>
        <dbReference type="Pfam" id="PF02866"/>
    </source>
</evidence>
<name>J7R0C8_HUIN7</name>
<evidence type="ECO:0000259" key="13">
    <source>
        <dbReference type="Pfam" id="PF00056"/>
    </source>
</evidence>
<dbReference type="AlphaFoldDB" id="J7R0C8"/>
<dbReference type="GO" id="GO:0003729">
    <property type="term" value="F:mRNA binding"/>
    <property type="evidence" value="ECO:0007669"/>
    <property type="project" value="EnsemblFungi"/>
</dbReference>
<comment type="similarity">
    <text evidence="1">Belongs to the LDH/MDH superfamily. MDH type 1 family.</text>
</comment>
<dbReference type="RefSeq" id="XP_022462501.1">
    <property type="nucleotide sequence ID" value="XM_022610274.1"/>
</dbReference>
<comment type="subunit">
    <text evidence="2">Homodimer.</text>
</comment>
<dbReference type="InterPro" id="IPR001252">
    <property type="entry name" value="Malate_DH_AS"/>
</dbReference>
<dbReference type="PROSITE" id="PS00068">
    <property type="entry name" value="MDH"/>
    <property type="match status" value="1"/>
</dbReference>
<feature type="domain" description="Lactate/malate dehydrogenase C-terminal" evidence="14">
    <location>
        <begin position="146"/>
        <end position="338"/>
    </location>
</feature>
<dbReference type="EMBL" id="HE978314">
    <property type="protein sequence ID" value="CCK68255.1"/>
    <property type="molecule type" value="Genomic_DNA"/>
</dbReference>
<dbReference type="GO" id="GO:0005782">
    <property type="term" value="C:peroxisomal matrix"/>
    <property type="evidence" value="ECO:0007669"/>
    <property type="project" value="EnsemblFungi"/>
</dbReference>
<feature type="binding site" evidence="9">
    <location>
        <position position="118"/>
    </location>
    <ligand>
        <name>substrate</name>
    </ligand>
</feature>
<dbReference type="Pfam" id="PF00056">
    <property type="entry name" value="Ldh_1_N"/>
    <property type="match status" value="1"/>
</dbReference>
<feature type="binding site" evidence="10">
    <location>
        <begin position="8"/>
        <end position="14"/>
    </location>
    <ligand>
        <name>NAD(+)</name>
        <dbReference type="ChEBI" id="CHEBI:57540"/>
    </ligand>
</feature>
<dbReference type="GO" id="GO:0030060">
    <property type="term" value="F:L-malate dehydrogenase (NAD+) activity"/>
    <property type="evidence" value="ECO:0007669"/>
    <property type="project" value="UniProtKB-EC"/>
</dbReference>
<feature type="binding site" evidence="10">
    <location>
        <position position="34"/>
    </location>
    <ligand>
        <name>NAD(+)</name>
        <dbReference type="ChEBI" id="CHEBI:57540"/>
    </ligand>
</feature>
<evidence type="ECO:0000256" key="10">
    <source>
        <dbReference type="PIRSR" id="PIRSR000102-3"/>
    </source>
</evidence>
<organism evidence="15 16">
    <name type="scientific">Huiozyma naganishii (strain ATCC MYA-139 / BCRC 22969 / CBS 8797 / KCTC 17520 / NBRC 10181 / NCYC 3082 / Yp74L-3)</name>
    <name type="common">Yeast</name>
    <name type="synonym">Kazachstania naganishii</name>
    <dbReference type="NCBI Taxonomy" id="1071383"/>
    <lineage>
        <taxon>Eukaryota</taxon>
        <taxon>Fungi</taxon>
        <taxon>Dikarya</taxon>
        <taxon>Ascomycota</taxon>
        <taxon>Saccharomycotina</taxon>
        <taxon>Saccharomycetes</taxon>
        <taxon>Saccharomycetales</taxon>
        <taxon>Saccharomycetaceae</taxon>
        <taxon>Huiozyma</taxon>
    </lineage>
</organism>
<dbReference type="OrthoDB" id="4069699at2759"/>
<keyword evidence="4 12" id="KW-0816">Tricarboxylic acid cycle</keyword>
<dbReference type="Proteomes" id="UP000006310">
    <property type="component" value="Chromosome 1"/>
</dbReference>
<evidence type="ECO:0000256" key="7">
    <source>
        <dbReference type="ARBA" id="ARBA00048313"/>
    </source>
</evidence>
<evidence type="ECO:0000313" key="16">
    <source>
        <dbReference type="Proteomes" id="UP000006310"/>
    </source>
</evidence>
<evidence type="ECO:0000256" key="12">
    <source>
        <dbReference type="RuleBase" id="RU003405"/>
    </source>
</evidence>
<dbReference type="NCBIfam" id="TIGR01772">
    <property type="entry name" value="MDH_euk_gproteo"/>
    <property type="match status" value="1"/>
</dbReference>
<dbReference type="PANTHER" id="PTHR11540:SF72">
    <property type="entry name" value="MALATE DEHYDROGENASE, PEROXISOMAL"/>
    <property type="match status" value="1"/>
</dbReference>
<evidence type="ECO:0000256" key="5">
    <source>
        <dbReference type="ARBA" id="ARBA00023002"/>
    </source>
</evidence>
<dbReference type="GeneID" id="34523890"/>
<dbReference type="GO" id="GO:0006635">
    <property type="term" value="P:fatty acid beta-oxidation"/>
    <property type="evidence" value="ECO:0007669"/>
    <property type="project" value="EnsemblFungi"/>
</dbReference>
<dbReference type="Gene3D" id="3.40.50.720">
    <property type="entry name" value="NAD(P)-binding Rossmann-like Domain"/>
    <property type="match status" value="1"/>
</dbReference>
<evidence type="ECO:0000256" key="2">
    <source>
        <dbReference type="ARBA" id="ARBA00011738"/>
    </source>
</evidence>
<dbReference type="STRING" id="1071383.J7R0C8"/>
<dbReference type="InterPro" id="IPR036291">
    <property type="entry name" value="NAD(P)-bd_dom_sf"/>
</dbReference>
<evidence type="ECO:0000256" key="4">
    <source>
        <dbReference type="ARBA" id="ARBA00022532"/>
    </source>
</evidence>
<dbReference type="PIRSF" id="PIRSF000102">
    <property type="entry name" value="Lac_mal_DH"/>
    <property type="match status" value="1"/>
</dbReference>
<feature type="binding site" evidence="9">
    <location>
        <position position="86"/>
    </location>
    <ligand>
        <name>substrate</name>
    </ligand>
</feature>